<evidence type="ECO:0000256" key="4">
    <source>
        <dbReference type="ARBA" id="ARBA00022989"/>
    </source>
</evidence>
<dbReference type="NCBIfam" id="TIGR00361">
    <property type="entry name" value="ComEC_Rec2"/>
    <property type="match status" value="1"/>
</dbReference>
<dbReference type="SUPFAM" id="SSF56281">
    <property type="entry name" value="Metallo-hydrolase/oxidoreductase"/>
    <property type="match status" value="1"/>
</dbReference>
<feature type="transmembrane region" description="Helical" evidence="6">
    <location>
        <begin position="326"/>
        <end position="348"/>
    </location>
</feature>
<dbReference type="InterPro" id="IPR004797">
    <property type="entry name" value="Competence_ComEC/Rec2"/>
</dbReference>
<evidence type="ECO:0000313" key="11">
    <source>
        <dbReference type="Proteomes" id="UP000502287"/>
    </source>
</evidence>
<protein>
    <submittedName>
        <fullName evidence="8 9">Competence protein ComEC</fullName>
    </submittedName>
</protein>
<dbReference type="InterPro" id="IPR052159">
    <property type="entry name" value="Competence_DNA_uptake"/>
</dbReference>
<dbReference type="AlphaFoldDB" id="A0AAE6X6P1"/>
<evidence type="ECO:0000313" key="10">
    <source>
        <dbReference type="Proteomes" id="UP000276901"/>
    </source>
</evidence>
<dbReference type="SMART" id="SM00849">
    <property type="entry name" value="Lactamase_B"/>
    <property type="match status" value="1"/>
</dbReference>
<feature type="transmembrane region" description="Helical" evidence="6">
    <location>
        <begin position="44"/>
        <end position="65"/>
    </location>
</feature>
<dbReference type="PANTHER" id="PTHR30619">
    <property type="entry name" value="DNA INTERNALIZATION/COMPETENCE PROTEIN COMEC/REC2"/>
    <property type="match status" value="1"/>
</dbReference>
<dbReference type="RefSeq" id="WP_123956085.1">
    <property type="nucleotide sequence ID" value="NZ_CP015029.1"/>
</dbReference>
<feature type="transmembrane region" description="Helical" evidence="6">
    <location>
        <begin position="390"/>
        <end position="415"/>
    </location>
</feature>
<feature type="domain" description="Metallo-beta-lactamase" evidence="7">
    <location>
        <begin position="515"/>
        <end position="697"/>
    </location>
</feature>
<accession>A0AAE6X6P1</accession>
<reference evidence="8 11" key="1">
    <citation type="submission" date="2016-03" db="EMBL/GenBank/DDBJ databases">
        <authorList>
            <person name="Hansen M.J."/>
            <person name="Bojesen A.M."/>
            <person name="Planet P."/>
        </authorList>
    </citation>
    <scope>NUCLEOTIDE SEQUENCE [LARGE SCALE GENOMIC DNA]</scope>
    <source>
        <strain evidence="8 11">HPA 21</strain>
    </source>
</reference>
<dbReference type="Pfam" id="PF03772">
    <property type="entry name" value="Competence"/>
    <property type="match status" value="1"/>
</dbReference>
<dbReference type="Proteomes" id="UP000502287">
    <property type="component" value="Chromosome"/>
</dbReference>
<dbReference type="GO" id="GO:0005886">
    <property type="term" value="C:plasma membrane"/>
    <property type="evidence" value="ECO:0007669"/>
    <property type="project" value="UniProtKB-SubCell"/>
</dbReference>
<evidence type="ECO:0000256" key="5">
    <source>
        <dbReference type="ARBA" id="ARBA00023136"/>
    </source>
</evidence>
<dbReference type="KEGG" id="fcl:A4G17_07960"/>
<dbReference type="InterPro" id="IPR036866">
    <property type="entry name" value="RibonucZ/Hydroxyglut_hydro"/>
</dbReference>
<evidence type="ECO:0000256" key="3">
    <source>
        <dbReference type="ARBA" id="ARBA00022692"/>
    </source>
</evidence>
<organism evidence="8 11">
    <name type="scientific">Frederiksenia canicola</name>
    <dbReference type="NCBI Taxonomy" id="123824"/>
    <lineage>
        <taxon>Bacteria</taxon>
        <taxon>Pseudomonadati</taxon>
        <taxon>Pseudomonadota</taxon>
        <taxon>Gammaproteobacteria</taxon>
        <taxon>Pasteurellales</taxon>
        <taxon>Pasteurellaceae</taxon>
        <taxon>Frederiksenia</taxon>
    </lineage>
</organism>
<dbReference type="PANTHER" id="PTHR30619:SF1">
    <property type="entry name" value="RECOMBINATION PROTEIN 2"/>
    <property type="match status" value="1"/>
</dbReference>
<dbReference type="InterPro" id="IPR035681">
    <property type="entry name" value="ComA-like_MBL"/>
</dbReference>
<keyword evidence="5 6" id="KW-0472">Membrane</keyword>
<name>A0AAE6X6P1_9PAST</name>
<feature type="transmembrane region" description="Helical" evidence="6">
    <location>
        <begin position="453"/>
        <end position="470"/>
    </location>
</feature>
<proteinExistence type="predicted"/>
<dbReference type="EMBL" id="RKQT01000001">
    <property type="protein sequence ID" value="RPE96179.1"/>
    <property type="molecule type" value="Genomic_DNA"/>
</dbReference>
<feature type="transmembrane region" description="Helical" evidence="6">
    <location>
        <begin position="304"/>
        <end position="320"/>
    </location>
</feature>
<gene>
    <name evidence="8" type="ORF">A4G17_07960</name>
    <name evidence="9" type="ORF">EDC49_0566</name>
</gene>
<dbReference type="GO" id="GO:0030420">
    <property type="term" value="P:establishment of competence for transformation"/>
    <property type="evidence" value="ECO:0007669"/>
    <property type="project" value="InterPro"/>
</dbReference>
<dbReference type="InterPro" id="IPR001279">
    <property type="entry name" value="Metallo-B-lactamas"/>
</dbReference>
<dbReference type="Proteomes" id="UP000276901">
    <property type="component" value="Unassembled WGS sequence"/>
</dbReference>
<evidence type="ECO:0000313" key="8">
    <source>
        <dbReference type="EMBL" id="QIM65383.1"/>
    </source>
</evidence>
<evidence type="ECO:0000313" key="9">
    <source>
        <dbReference type="EMBL" id="RPE96179.1"/>
    </source>
</evidence>
<dbReference type="Gene3D" id="3.60.15.10">
    <property type="entry name" value="Ribonuclease Z/Hydroxyacylglutathione hydrolase-like"/>
    <property type="match status" value="1"/>
</dbReference>
<dbReference type="EMBL" id="CP015029">
    <property type="protein sequence ID" value="QIM65383.1"/>
    <property type="molecule type" value="Genomic_DNA"/>
</dbReference>
<evidence type="ECO:0000256" key="2">
    <source>
        <dbReference type="ARBA" id="ARBA00022475"/>
    </source>
</evidence>
<dbReference type="CDD" id="cd07731">
    <property type="entry name" value="ComA-like_MBL-fold"/>
    <property type="match status" value="1"/>
</dbReference>
<keyword evidence="10" id="KW-1185">Reference proteome</keyword>
<evidence type="ECO:0000256" key="6">
    <source>
        <dbReference type="SAM" id="Phobius"/>
    </source>
</evidence>
<keyword evidence="2" id="KW-1003">Cell membrane</keyword>
<dbReference type="NCBIfam" id="TIGR00360">
    <property type="entry name" value="ComEC_N-term"/>
    <property type="match status" value="1"/>
</dbReference>
<keyword evidence="3 6" id="KW-0812">Transmembrane</keyword>
<evidence type="ECO:0000256" key="1">
    <source>
        <dbReference type="ARBA" id="ARBA00004651"/>
    </source>
</evidence>
<dbReference type="Pfam" id="PF00753">
    <property type="entry name" value="Lactamase_B"/>
    <property type="match status" value="1"/>
</dbReference>
<comment type="subcellular location">
    <subcellularLocation>
        <location evidence="1">Cell membrane</location>
        <topology evidence="1">Multi-pass membrane protein</topology>
    </subcellularLocation>
</comment>
<feature type="transmembrane region" description="Helical" evidence="6">
    <location>
        <begin position="216"/>
        <end position="243"/>
    </location>
</feature>
<feature type="transmembrane region" description="Helical" evidence="6">
    <location>
        <begin position="360"/>
        <end position="384"/>
    </location>
</feature>
<reference evidence="9 10" key="2">
    <citation type="submission" date="2018-11" db="EMBL/GenBank/DDBJ databases">
        <title>Genomic Encyclopedia of Type Strains, Phase IV (KMG-IV): sequencing the most valuable type-strain genomes for metagenomic binning, comparative biology and taxonomic classification.</title>
        <authorList>
            <person name="Goeker M."/>
        </authorList>
    </citation>
    <scope>NUCLEOTIDE SEQUENCE [LARGE SCALE GENOMIC DNA]</scope>
    <source>
        <strain evidence="9 10">DSM 25797</strain>
    </source>
</reference>
<feature type="transmembrane region" description="Helical" evidence="6">
    <location>
        <begin position="263"/>
        <end position="292"/>
    </location>
</feature>
<keyword evidence="4 6" id="KW-1133">Transmembrane helix</keyword>
<sequence length="757" mass="86492">MNLDRLCVLFVLSLLPVLWLPFDWLPYGFGITGLSLLIALMQKSTLWLLLAVLQAVSYGQIFAIAKRADNVTVSRVQEPIVIEKVLKQGDFQSVIAKRATGERIYLTVQHKIPLQLSGQYQADFTIRPISSRLNIGNFDRQKWYFAQSIHQIGTLRHIQPLPHQTSSIRTKWLERVHEQTETLRSQGLLLALAFGERAWLEQVDWQHFQQTSTAHLIAISGLHIALAMGIGMAFGKGIQWFLWQVNGRQAVRSSPFFAKAIGFVLALGYSYLAGFAIPTLRALLAIGLILLCQALRRHYTAWQFWWRVVALLLLLDPISLLSDSFWLSVLAVGSLIFWYQFFPLKAFVEKICKKISGSYRLLLGLVHLQVGIWLVFSPVQFTFFDGISPFALLANLLIVPLYSLVLVPLILFTLLTDNGLHTWQLADCLSQVSLWILEPLSDYWIYLSYPQQWQIFSFNLLILLLLYGWLHQSVKWWWTCFLPIALNRFYFVPNWILPQPVVQWLHFDVGQGLAMALVYQQQGEQKAVIYDTGSSWQGGSMAELEILPYLKRQGIDVSVVFISHSDNDHAGGVTPLLKAYPKAVLITSDQQNYGHFPSEHCVAGQFWQFGDIRLQAIFPEHIVNKAENQESCVLVAEVGKFRLLLTGDSGIKQEQQFSSQIGKIDFLQVGHHGSNTSTSHTLLANTQPDMAIISAGRWNPWRLPNQQVEKRLEQYQIPFFNTAQVGMVKMNFYTEHHQIVTARSTYSPWYQHYFGKK</sequence>
<dbReference type="InterPro" id="IPR004477">
    <property type="entry name" value="ComEC_N"/>
</dbReference>
<evidence type="ECO:0000259" key="7">
    <source>
        <dbReference type="SMART" id="SM00849"/>
    </source>
</evidence>